<dbReference type="Proteomes" id="UP000821846">
    <property type="component" value="Unassembled WGS sequence"/>
</dbReference>
<sequence>MPVFPDETYDALLVVMDDRSQGKTEYFHKKLQETFDRRKYIYYQNSDSSEDELWSDIEQKLETEEIILPVSQRVIFCNYIDLADVNEEWLQCFRNRMRVFQERGMVHDMSQHYHLNLFRYQTRKALSEEKKKEVFEVLSQLWNMKYQYMRHSEFLIYAGGLKPNLMEQEQEKGVLRFLELLSIRDCNRVLNVGRFNRSLFVLGETEYYERHARKCEEELKKLDLWLRHAKDENLSDFASSLNSTVSEQARKLQERLQVFQRESGLYPMSTRDYIERRVLFRRSYVRPEGVPRRLQDEKKKEIVSFCNQIKNSEEKEEWKKNLTLQLHYPDLLKLSQEWREGRLQIMVKNSVNNYISEMQLAAEECEVFQKAVYSWIEEFAQENLITEKMREMREDREGKELQLKDEFNRASIFSDLRTCFSQIKEKTRFQVPAVIQAQEVEQIAMINSEIGRDWQTKGYDITEVRDEQIAVMNNLYPYEIVYMKFGKYIDLTNGEQTEQQLRMVFR</sequence>
<gene>
    <name evidence="1" type="ORF">HFM93_10845</name>
</gene>
<dbReference type="RefSeq" id="WP_173866612.1">
    <property type="nucleotide sequence ID" value="NZ_JAAWUU010000040.1"/>
</dbReference>
<proteinExistence type="predicted"/>
<evidence type="ECO:0000313" key="2">
    <source>
        <dbReference type="Proteomes" id="UP000821846"/>
    </source>
</evidence>
<dbReference type="EMBL" id="JAAWUZ010000042">
    <property type="protein sequence ID" value="NSG30760.1"/>
    <property type="molecule type" value="Genomic_DNA"/>
</dbReference>
<name>A0ABX2GYS6_9FIRM</name>
<comment type="caution">
    <text evidence="1">The sequence shown here is derived from an EMBL/GenBank/DDBJ whole genome shotgun (WGS) entry which is preliminary data.</text>
</comment>
<accession>A0ABX2GYS6</accession>
<evidence type="ECO:0000313" key="1">
    <source>
        <dbReference type="EMBL" id="NSG30760.1"/>
    </source>
</evidence>
<protein>
    <submittedName>
        <fullName evidence="1">Uncharacterized protein</fullName>
    </submittedName>
</protein>
<keyword evidence="2" id="KW-1185">Reference proteome</keyword>
<reference evidence="1 2" key="1">
    <citation type="journal article" date="2020" name="Cell Host Microbe">
        <title>Functional and Genomic Variation between Human-Derived Isolates of Lachnospiraceae Reveals Inter- and Intra-Species Diversity.</title>
        <authorList>
            <person name="Sorbara M.T."/>
            <person name="Littmann E.R."/>
            <person name="Fontana E."/>
            <person name="Moody T.U."/>
            <person name="Kohout C.E."/>
            <person name="Gjonbalaj M."/>
            <person name="Eaton V."/>
            <person name="Seok R."/>
            <person name="Leiner I.M."/>
            <person name="Pamer E.G."/>
        </authorList>
    </citation>
    <scope>NUCLEOTIDE SEQUENCE [LARGE SCALE GENOMIC DNA]</scope>
    <source>
        <strain evidence="1 2">MSK.14.16</strain>
    </source>
</reference>
<organism evidence="1 2">
    <name type="scientific">Faecalicatena fissicatena</name>
    <dbReference type="NCBI Taxonomy" id="290055"/>
    <lineage>
        <taxon>Bacteria</taxon>
        <taxon>Bacillati</taxon>
        <taxon>Bacillota</taxon>
        <taxon>Clostridia</taxon>
        <taxon>Lachnospirales</taxon>
        <taxon>Lachnospiraceae</taxon>
        <taxon>Faecalicatena</taxon>
    </lineage>
</organism>